<dbReference type="AlphaFoldDB" id="A0A098LJS4"/>
<dbReference type="Gene3D" id="3.20.20.80">
    <property type="entry name" value="Glycosidases"/>
    <property type="match status" value="1"/>
</dbReference>
<dbReference type="GO" id="GO:0004553">
    <property type="term" value="F:hydrolase activity, hydrolyzing O-glycosyl compounds"/>
    <property type="evidence" value="ECO:0007669"/>
    <property type="project" value="InterPro"/>
</dbReference>
<feature type="domain" description="Glycoside hydrolase family 5" evidence="4">
    <location>
        <begin position="16"/>
        <end position="259"/>
    </location>
</feature>
<accession>A0A098LJS4</accession>
<protein>
    <submittedName>
        <fullName evidence="5">Endoglucanase</fullName>
    </submittedName>
</protein>
<comment type="similarity">
    <text evidence="3">Belongs to the glycosyl hydrolase 5 (cellulase A) family.</text>
</comment>
<dbReference type="PANTHER" id="PTHR34142">
    <property type="entry name" value="ENDO-BETA-1,4-GLUCANASE A"/>
    <property type="match status" value="1"/>
</dbReference>
<keyword evidence="1 3" id="KW-0378">Hydrolase</keyword>
<dbReference type="Pfam" id="PF00150">
    <property type="entry name" value="Cellulase"/>
    <property type="match status" value="1"/>
</dbReference>
<evidence type="ECO:0000313" key="6">
    <source>
        <dbReference type="Proteomes" id="UP000030185"/>
    </source>
</evidence>
<dbReference type="PANTHER" id="PTHR34142:SF1">
    <property type="entry name" value="GLYCOSIDE HYDROLASE FAMILY 5 DOMAIN-CONTAINING PROTEIN"/>
    <property type="match status" value="1"/>
</dbReference>
<keyword evidence="6" id="KW-1185">Reference proteome</keyword>
<evidence type="ECO:0000313" key="5">
    <source>
        <dbReference type="EMBL" id="GAL86338.1"/>
    </source>
</evidence>
<reference evidence="5 6" key="1">
    <citation type="submission" date="2014-09" db="EMBL/GenBank/DDBJ databases">
        <title>Sporocytophaga myxococcoides PG-01 genome sequencing.</title>
        <authorList>
            <person name="Liu L."/>
            <person name="Gao P.J."/>
            <person name="Chen G.J."/>
            <person name="Wang L.S."/>
        </authorList>
    </citation>
    <scope>NUCLEOTIDE SEQUENCE [LARGE SCALE GENOMIC DNA]</scope>
    <source>
        <strain evidence="5 6">PG-01</strain>
    </source>
</reference>
<dbReference type="STRING" id="153721.MYP_3567"/>
<dbReference type="SUPFAM" id="SSF51445">
    <property type="entry name" value="(Trans)glycosidases"/>
    <property type="match status" value="1"/>
</dbReference>
<dbReference type="InterPro" id="IPR018087">
    <property type="entry name" value="Glyco_hydro_5_CS"/>
</dbReference>
<dbReference type="GO" id="GO:0000272">
    <property type="term" value="P:polysaccharide catabolic process"/>
    <property type="evidence" value="ECO:0007669"/>
    <property type="project" value="InterPro"/>
</dbReference>
<organism evidence="5 6">
    <name type="scientific">Sporocytophaga myxococcoides</name>
    <dbReference type="NCBI Taxonomy" id="153721"/>
    <lineage>
        <taxon>Bacteria</taxon>
        <taxon>Pseudomonadati</taxon>
        <taxon>Bacteroidota</taxon>
        <taxon>Cytophagia</taxon>
        <taxon>Cytophagales</taxon>
        <taxon>Cytophagaceae</taxon>
        <taxon>Sporocytophaga</taxon>
    </lineage>
</organism>
<name>A0A098LJS4_9BACT</name>
<dbReference type="Proteomes" id="UP000030185">
    <property type="component" value="Unassembled WGS sequence"/>
</dbReference>
<evidence type="ECO:0000259" key="4">
    <source>
        <dbReference type="Pfam" id="PF00150"/>
    </source>
</evidence>
<gene>
    <name evidence="5" type="ORF">MYP_3567</name>
</gene>
<dbReference type="EMBL" id="BBLT01000007">
    <property type="protein sequence ID" value="GAL86338.1"/>
    <property type="molecule type" value="Genomic_DNA"/>
</dbReference>
<evidence type="ECO:0000256" key="1">
    <source>
        <dbReference type="ARBA" id="ARBA00022801"/>
    </source>
</evidence>
<keyword evidence="2 3" id="KW-0326">Glycosidase</keyword>
<dbReference type="InterPro" id="IPR001547">
    <property type="entry name" value="Glyco_hydro_5"/>
</dbReference>
<dbReference type="PROSITE" id="PS00659">
    <property type="entry name" value="GLYCOSYL_HYDROL_F5"/>
    <property type="match status" value="1"/>
</dbReference>
<dbReference type="InterPro" id="IPR017853">
    <property type="entry name" value="GH"/>
</dbReference>
<evidence type="ECO:0000256" key="3">
    <source>
        <dbReference type="RuleBase" id="RU361153"/>
    </source>
</evidence>
<sequence length="305" mass="34883">MEKYGQLSVKGNYIVGQYGDTVQLRGMSLFWSQWMSQYYNPYVVKFLKDKWKSTVIRAAMGVEMGGYADSRASEREKVMTIVDAAIRNGIYVIIDYHSHEAHTSPDMAKKFFADMAKKYGKYPNVLYEIYNEPLNYVSWSKDIKPYAEKVIESIRQYDPDNIIIIGTRQWSQMVSEAAEDPVKDTNSVYTLHFYAGSHKQWLRDEAKKAMDKGIALFVTEFGTCHASGNGSYDPEETKIWFDFMDKYKISWCNWSIADKDETASALKPGGFSAGGWEDSDLTPSGILIRDEMILKNTPIVPSKKK</sequence>
<proteinExistence type="inferred from homology"/>
<dbReference type="eggNOG" id="COG2730">
    <property type="taxonomic scope" value="Bacteria"/>
</dbReference>
<dbReference type="RefSeq" id="WP_231570066.1">
    <property type="nucleotide sequence ID" value="NZ_BBLT01000007.1"/>
</dbReference>
<comment type="caution">
    <text evidence="5">The sequence shown here is derived from an EMBL/GenBank/DDBJ whole genome shotgun (WGS) entry which is preliminary data.</text>
</comment>
<evidence type="ECO:0000256" key="2">
    <source>
        <dbReference type="ARBA" id="ARBA00023295"/>
    </source>
</evidence>